<keyword evidence="1" id="KW-0472">Membrane</keyword>
<keyword evidence="3" id="KW-0378">Hydrolase</keyword>
<evidence type="ECO:0000313" key="4">
    <source>
        <dbReference type="Proteomes" id="UP000239863"/>
    </source>
</evidence>
<sequence>MSKLTKTLSLIVVIIILLSLIFVCTLMITDYKPAAVVDLTTENNPSEAIKKNVTFSVSTFNIGYCGMDKGQDFFMDGGKGSRSSSKEQTVNNLEGVTNFLKDQNSDIYFIQEVDEKSTRSFNVNQREHISNEIDTYGNTFAYNYKVLWVPIPVTKPHGNVNCGLLTLSKFNISAASRFDYPGKENWPRQLGDLDRCFIETRTTVEDGKDLVLINSHLSAYDKGGNIRQQQLSFLKEHITNEYEKGNYIIVGGDWNHLMEDTDPTKFDSTESFPDWLQKLPDNFKPTDFEWAVDGNVPSSRTVEFPYEKGENFLSVIDGFLVSKNVGIEKVTGHNLEFEHTDHNPVTGYFILK</sequence>
<dbReference type="GO" id="GO:0004527">
    <property type="term" value="F:exonuclease activity"/>
    <property type="evidence" value="ECO:0007669"/>
    <property type="project" value="UniProtKB-KW"/>
</dbReference>
<dbReference type="GO" id="GO:0004519">
    <property type="term" value="F:endonuclease activity"/>
    <property type="evidence" value="ECO:0007669"/>
    <property type="project" value="UniProtKB-KW"/>
</dbReference>
<comment type="caution">
    <text evidence="3">The sequence shown here is derived from an EMBL/GenBank/DDBJ whole genome shotgun (WGS) entry which is preliminary data.</text>
</comment>
<feature type="transmembrane region" description="Helical" evidence="1">
    <location>
        <begin position="7"/>
        <end position="28"/>
    </location>
</feature>
<dbReference type="PANTHER" id="PTHR16320">
    <property type="entry name" value="SPHINGOMYELINASE FAMILY MEMBER"/>
    <property type="match status" value="1"/>
</dbReference>
<organism evidence="3 4">
    <name type="scientific">Clostridium algidicarnis DSM 15099</name>
    <dbReference type="NCBI Taxonomy" id="1121295"/>
    <lineage>
        <taxon>Bacteria</taxon>
        <taxon>Bacillati</taxon>
        <taxon>Bacillota</taxon>
        <taxon>Clostridia</taxon>
        <taxon>Eubacteriales</taxon>
        <taxon>Clostridiaceae</taxon>
        <taxon>Clostridium</taxon>
    </lineage>
</organism>
<evidence type="ECO:0000259" key="2">
    <source>
        <dbReference type="Pfam" id="PF03372"/>
    </source>
</evidence>
<gene>
    <name evidence="3" type="ORF">BD821_10198</name>
</gene>
<dbReference type="Proteomes" id="UP000239863">
    <property type="component" value="Unassembled WGS sequence"/>
</dbReference>
<dbReference type="InterPro" id="IPR005135">
    <property type="entry name" value="Endo/exonuclease/phosphatase"/>
</dbReference>
<accession>A0A2S6G0M1</accession>
<keyword evidence="3" id="KW-0540">Nuclease</keyword>
<dbReference type="RefSeq" id="WP_104408840.1">
    <property type="nucleotide sequence ID" value="NZ_PTIS01000001.1"/>
</dbReference>
<evidence type="ECO:0000313" key="3">
    <source>
        <dbReference type="EMBL" id="PPK49438.1"/>
    </source>
</evidence>
<evidence type="ECO:0000256" key="1">
    <source>
        <dbReference type="SAM" id="Phobius"/>
    </source>
</evidence>
<dbReference type="SUPFAM" id="SSF56219">
    <property type="entry name" value="DNase I-like"/>
    <property type="match status" value="1"/>
</dbReference>
<feature type="domain" description="Endonuclease/exonuclease/phosphatase" evidence="2">
    <location>
        <begin position="59"/>
        <end position="327"/>
    </location>
</feature>
<name>A0A2S6G0M1_9CLOT</name>
<proteinExistence type="predicted"/>
<dbReference type="AlphaFoldDB" id="A0A2S6G0M1"/>
<dbReference type="InterPro" id="IPR038772">
    <property type="entry name" value="Sph/SMPD2-like"/>
</dbReference>
<protein>
    <submittedName>
        <fullName evidence="3">Endonuclease/Exonuclease/phosphatase family protein</fullName>
    </submittedName>
</protein>
<keyword evidence="1" id="KW-0812">Transmembrane</keyword>
<dbReference type="Pfam" id="PF03372">
    <property type="entry name" value="Exo_endo_phos"/>
    <property type="match status" value="1"/>
</dbReference>
<keyword evidence="3" id="KW-0255">Endonuclease</keyword>
<dbReference type="PANTHER" id="PTHR16320:SF23">
    <property type="entry name" value="SPHINGOMYELINASE C 1"/>
    <property type="match status" value="1"/>
</dbReference>
<dbReference type="GO" id="GO:0004767">
    <property type="term" value="F:sphingomyelin phosphodiesterase activity"/>
    <property type="evidence" value="ECO:0007669"/>
    <property type="project" value="InterPro"/>
</dbReference>
<reference evidence="3 4" key="1">
    <citation type="submission" date="2018-02" db="EMBL/GenBank/DDBJ databases">
        <title>Genomic Encyclopedia of Archaeal and Bacterial Type Strains, Phase II (KMG-II): from individual species to whole genera.</title>
        <authorList>
            <person name="Goeker M."/>
        </authorList>
    </citation>
    <scope>NUCLEOTIDE SEQUENCE [LARGE SCALE GENOMIC DNA]</scope>
    <source>
        <strain evidence="3 4">DSM 15099</strain>
    </source>
</reference>
<dbReference type="InterPro" id="IPR036691">
    <property type="entry name" value="Endo/exonu/phosph_ase_sf"/>
</dbReference>
<dbReference type="Gene3D" id="3.60.10.10">
    <property type="entry name" value="Endonuclease/exonuclease/phosphatase"/>
    <property type="match status" value="1"/>
</dbReference>
<keyword evidence="3" id="KW-0269">Exonuclease</keyword>
<dbReference type="EMBL" id="PTIS01000001">
    <property type="protein sequence ID" value="PPK49438.1"/>
    <property type="molecule type" value="Genomic_DNA"/>
</dbReference>
<keyword evidence="1" id="KW-1133">Transmembrane helix</keyword>
<dbReference type="OrthoDB" id="7616949at2"/>